<feature type="transmembrane region" description="Helical" evidence="11">
    <location>
        <begin position="270"/>
        <end position="286"/>
    </location>
</feature>
<evidence type="ECO:0000313" key="14">
    <source>
        <dbReference type="Proteomes" id="UP000440713"/>
    </source>
</evidence>
<accession>A0A6N7XD97</accession>
<protein>
    <submittedName>
        <fullName evidence="13">Cation:proton antiporter</fullName>
    </submittedName>
</protein>
<keyword evidence="6 11" id="KW-1133">Transmembrane helix</keyword>
<keyword evidence="9 11" id="KW-0472">Membrane</keyword>
<evidence type="ECO:0000256" key="5">
    <source>
        <dbReference type="ARBA" id="ARBA00022692"/>
    </source>
</evidence>
<evidence type="ECO:0000256" key="4">
    <source>
        <dbReference type="ARBA" id="ARBA00022449"/>
    </source>
</evidence>
<dbReference type="PANTHER" id="PTHR43562">
    <property type="entry name" value="NAPA-TYPE SODIUM/HYDROGEN ANTIPORTER"/>
    <property type="match status" value="1"/>
</dbReference>
<keyword evidence="5 11" id="KW-0812">Transmembrane</keyword>
<feature type="transmembrane region" description="Helical" evidence="11">
    <location>
        <begin position="120"/>
        <end position="142"/>
    </location>
</feature>
<dbReference type="GO" id="GO:1902600">
    <property type="term" value="P:proton transmembrane transport"/>
    <property type="evidence" value="ECO:0007669"/>
    <property type="project" value="InterPro"/>
</dbReference>
<comment type="caution">
    <text evidence="13">The sequence shown here is derived from an EMBL/GenBank/DDBJ whole genome shotgun (WGS) entry which is preliminary data.</text>
</comment>
<dbReference type="AlphaFoldDB" id="A0A6N7XD97"/>
<dbReference type="RefSeq" id="WP_154536839.1">
    <property type="nucleotide sequence ID" value="NZ_VUNE01000001.1"/>
</dbReference>
<keyword evidence="4" id="KW-0050">Antiport</keyword>
<feature type="transmembrane region" description="Helical" evidence="11">
    <location>
        <begin position="6"/>
        <end position="24"/>
    </location>
</feature>
<dbReference type="InterPro" id="IPR006153">
    <property type="entry name" value="Cation/H_exchanger_TM"/>
</dbReference>
<keyword evidence="14" id="KW-1185">Reference proteome</keyword>
<evidence type="ECO:0000256" key="6">
    <source>
        <dbReference type="ARBA" id="ARBA00022989"/>
    </source>
</evidence>
<keyword evidence="3" id="KW-0813">Transport</keyword>
<proteinExistence type="inferred from homology"/>
<feature type="transmembrane region" description="Helical" evidence="11">
    <location>
        <begin position="221"/>
        <end position="236"/>
    </location>
</feature>
<comment type="similarity">
    <text evidence="2">Belongs to the monovalent cation:proton antiporter 2 (CPA2) transporter (TC 2.A.37) family.</text>
</comment>
<feature type="transmembrane region" description="Helical" evidence="11">
    <location>
        <begin position="182"/>
        <end position="209"/>
    </location>
</feature>
<evidence type="ECO:0000256" key="2">
    <source>
        <dbReference type="ARBA" id="ARBA00005551"/>
    </source>
</evidence>
<evidence type="ECO:0000259" key="12">
    <source>
        <dbReference type="Pfam" id="PF00999"/>
    </source>
</evidence>
<dbReference type="PANTHER" id="PTHR43562:SF3">
    <property type="entry name" value="SODIUM ION_PROTON EXCHANGER (EUROFUNG)"/>
    <property type="match status" value="1"/>
</dbReference>
<keyword evidence="8" id="KW-0406">Ion transport</keyword>
<dbReference type="InterPro" id="IPR038770">
    <property type="entry name" value="Na+/solute_symporter_sf"/>
</dbReference>
<feature type="transmembrane region" description="Helical" evidence="11">
    <location>
        <begin position="31"/>
        <end position="49"/>
    </location>
</feature>
<dbReference type="GO" id="GO:0006814">
    <property type="term" value="P:sodium ion transport"/>
    <property type="evidence" value="ECO:0007669"/>
    <property type="project" value="UniProtKB-KW"/>
</dbReference>
<feature type="domain" description="Cation/H+ exchanger transmembrane" evidence="12">
    <location>
        <begin position="18"/>
        <end position="380"/>
    </location>
</feature>
<feature type="transmembrane region" description="Helical" evidence="11">
    <location>
        <begin position="361"/>
        <end position="380"/>
    </location>
</feature>
<dbReference type="Pfam" id="PF00999">
    <property type="entry name" value="Na_H_Exchanger"/>
    <property type="match status" value="1"/>
</dbReference>
<feature type="transmembrane region" description="Helical" evidence="11">
    <location>
        <begin position="85"/>
        <end position="108"/>
    </location>
</feature>
<sequence>MLDYKYLVSIAIILLSTKIFGGLTEKIKLPQVVGALIAGVVIGPAVFGVVQDTAFLDEVAELGVIILMFMAGLDTDLNQLKKKGVSYLVIAIFGVVIPLVGGFLSYFWYFNINPGDSQSVLKAIFIGVILTATSVSITVEALRELGHLTGKVGNAILGAAIVDDVIGIIILTVITSFRDSSISISVVLIKIVLYFVIMLVFGLIITAGARMLDLKTDRRQITVYVFALVLIVAYISEKYVGIADITGAYLIGMIFSKFSIRNEIVKKMNVLSYLFFSPIFFASVGLKTKLDSFSTSMIVFSVIILFVAIFTKIVGAGIGAKLCKYSTKDSLNIGIGMVSRGEVALIVAQKGHKLGFIDNNMFSPIVLMVVITTILTPILLKISMPKIKEDKDVSLKPMTIE</sequence>
<dbReference type="EMBL" id="VUNE01000001">
    <property type="protein sequence ID" value="MST61394.1"/>
    <property type="molecule type" value="Genomic_DNA"/>
</dbReference>
<comment type="subcellular location">
    <subcellularLocation>
        <location evidence="1">Membrane</location>
        <topology evidence="1">Multi-pass membrane protein</topology>
    </subcellularLocation>
</comment>
<gene>
    <name evidence="13" type="ORF">FYJ71_00160</name>
</gene>
<dbReference type="Gene3D" id="1.20.1530.20">
    <property type="match status" value="1"/>
</dbReference>
<keyword evidence="7" id="KW-0915">Sodium</keyword>
<evidence type="ECO:0000256" key="11">
    <source>
        <dbReference type="SAM" id="Phobius"/>
    </source>
</evidence>
<evidence type="ECO:0000256" key="10">
    <source>
        <dbReference type="ARBA" id="ARBA00023201"/>
    </source>
</evidence>
<evidence type="ECO:0000313" key="13">
    <source>
        <dbReference type="EMBL" id="MST61394.1"/>
    </source>
</evidence>
<name>A0A6N7XD97_9FIRM</name>
<dbReference type="GO" id="GO:0016020">
    <property type="term" value="C:membrane"/>
    <property type="evidence" value="ECO:0007669"/>
    <property type="project" value="UniProtKB-SubCell"/>
</dbReference>
<evidence type="ECO:0000256" key="3">
    <source>
        <dbReference type="ARBA" id="ARBA00022448"/>
    </source>
</evidence>
<dbReference type="Proteomes" id="UP000440713">
    <property type="component" value="Unassembled WGS sequence"/>
</dbReference>
<keyword evidence="10" id="KW-0739">Sodium transport</keyword>
<reference evidence="13 14" key="1">
    <citation type="submission" date="2019-08" db="EMBL/GenBank/DDBJ databases">
        <title>In-depth cultivation of the pig gut microbiome towards novel bacterial diversity and tailored functional studies.</title>
        <authorList>
            <person name="Wylensek D."/>
            <person name="Hitch T.C.A."/>
            <person name="Clavel T."/>
        </authorList>
    </citation>
    <scope>NUCLEOTIDE SEQUENCE [LARGE SCALE GENOMIC DNA]</scope>
    <source>
        <strain evidence="13 14">WCA-SAB-591-4A-A</strain>
    </source>
</reference>
<evidence type="ECO:0000256" key="9">
    <source>
        <dbReference type="ARBA" id="ARBA00023136"/>
    </source>
</evidence>
<evidence type="ECO:0000256" key="8">
    <source>
        <dbReference type="ARBA" id="ARBA00023065"/>
    </source>
</evidence>
<feature type="transmembrane region" description="Helical" evidence="11">
    <location>
        <begin position="154"/>
        <end position="176"/>
    </location>
</feature>
<organism evidence="13 14">
    <name type="scientific">Peptostreptococcus porci</name>
    <dbReference type="NCBI Taxonomy" id="2652282"/>
    <lineage>
        <taxon>Bacteria</taxon>
        <taxon>Bacillati</taxon>
        <taxon>Bacillota</taxon>
        <taxon>Clostridia</taxon>
        <taxon>Peptostreptococcales</taxon>
        <taxon>Peptostreptococcaceae</taxon>
        <taxon>Peptostreptococcus</taxon>
    </lineage>
</organism>
<evidence type="ECO:0000256" key="7">
    <source>
        <dbReference type="ARBA" id="ARBA00023053"/>
    </source>
</evidence>
<feature type="transmembrane region" description="Helical" evidence="11">
    <location>
        <begin position="298"/>
        <end position="319"/>
    </location>
</feature>
<dbReference type="GO" id="GO:0015297">
    <property type="term" value="F:antiporter activity"/>
    <property type="evidence" value="ECO:0007669"/>
    <property type="project" value="UniProtKB-KW"/>
</dbReference>
<evidence type="ECO:0000256" key="1">
    <source>
        <dbReference type="ARBA" id="ARBA00004141"/>
    </source>
</evidence>